<reference evidence="2" key="1">
    <citation type="submission" date="2022-10" db="EMBL/GenBank/DDBJ databases">
        <title>Whole genome sequencing of three plant growth promoting bacteria isolated from Vachellia tortilis subsp. raddiana in Morocco.</title>
        <authorList>
            <person name="Hnini M."/>
            <person name="Zouagui R."/>
            <person name="Zouagui H."/>
            <person name="Chemao Elfihri M.-W."/>
            <person name="Ibrahimi A."/>
            <person name="Sbabou L."/>
            <person name="Aurag J."/>
        </authorList>
    </citation>
    <scope>NUCLEOTIDE SEQUENCE</scope>
    <source>
        <strain evidence="2">LMR678</strain>
    </source>
</reference>
<comment type="caution">
    <text evidence="2">The sequence shown here is derived from an EMBL/GenBank/DDBJ whole genome shotgun (WGS) entry which is preliminary data.</text>
</comment>
<dbReference type="InterPro" id="IPR032710">
    <property type="entry name" value="NTF2-like_dom_sf"/>
</dbReference>
<evidence type="ECO:0000313" key="3">
    <source>
        <dbReference type="Proteomes" id="UP001079430"/>
    </source>
</evidence>
<dbReference type="Proteomes" id="UP001079430">
    <property type="component" value="Unassembled WGS sequence"/>
</dbReference>
<evidence type="ECO:0000259" key="1">
    <source>
        <dbReference type="Pfam" id="PF12680"/>
    </source>
</evidence>
<dbReference type="EMBL" id="JAPVOI010000004">
    <property type="protein sequence ID" value="MCZ4092284.1"/>
    <property type="molecule type" value="Genomic_DNA"/>
</dbReference>
<accession>A0ABT4KJY3</accession>
<dbReference type="SUPFAM" id="SSF54427">
    <property type="entry name" value="NTF2-like"/>
    <property type="match status" value="1"/>
</dbReference>
<proteinExistence type="predicted"/>
<keyword evidence="3" id="KW-1185">Reference proteome</keyword>
<protein>
    <submittedName>
        <fullName evidence="2">Nuclear transport factor 2 family protein</fullName>
    </submittedName>
</protein>
<sequence>MTDRSELENIMQAIYRARADNDLDALMAYVHPACSFRIAGSDRLGPMAQKIEGGDAVRLNFKSLMDVWDLSKVGTLALHVDGETVFAHRAGEVRFVPSDARFETEFVDKVTFRDGLMVEIMEFVDTQQLAEVATPVGITVPLASFTVTEQAGG</sequence>
<evidence type="ECO:0000313" key="2">
    <source>
        <dbReference type="EMBL" id="MCZ4092284.1"/>
    </source>
</evidence>
<dbReference type="Gene3D" id="3.10.450.50">
    <property type="match status" value="1"/>
</dbReference>
<feature type="domain" description="SnoaL-like" evidence="1">
    <location>
        <begin position="12"/>
        <end position="120"/>
    </location>
</feature>
<dbReference type="InterPro" id="IPR037401">
    <property type="entry name" value="SnoaL-like"/>
</dbReference>
<name>A0ABT4KJY3_9HYPH</name>
<organism evidence="2 3">
    <name type="scientific">Sinorhizobium psoraleae</name>
    <dbReference type="NCBI Taxonomy" id="520838"/>
    <lineage>
        <taxon>Bacteria</taxon>
        <taxon>Pseudomonadati</taxon>
        <taxon>Pseudomonadota</taxon>
        <taxon>Alphaproteobacteria</taxon>
        <taxon>Hyphomicrobiales</taxon>
        <taxon>Rhizobiaceae</taxon>
        <taxon>Sinorhizobium/Ensifer group</taxon>
        <taxon>Sinorhizobium</taxon>
    </lineage>
</organism>
<gene>
    <name evidence="2" type="ORF">O3W52_20090</name>
</gene>
<dbReference type="Pfam" id="PF12680">
    <property type="entry name" value="SnoaL_2"/>
    <property type="match status" value="1"/>
</dbReference>
<dbReference type="RefSeq" id="WP_269282475.1">
    <property type="nucleotide sequence ID" value="NZ_JAPVOI010000004.1"/>
</dbReference>